<dbReference type="InterPro" id="IPR002937">
    <property type="entry name" value="Amino_oxidase"/>
</dbReference>
<dbReference type="KEGG" id="mla:Mlab_1492"/>
<dbReference type="Proteomes" id="UP000000365">
    <property type="component" value="Chromosome"/>
</dbReference>
<dbReference type="Pfam" id="PF01593">
    <property type="entry name" value="Amino_oxidase"/>
    <property type="match status" value="1"/>
</dbReference>
<dbReference type="AlphaFoldDB" id="A2STK0"/>
<dbReference type="SUPFAM" id="SSF51905">
    <property type="entry name" value="FAD/NAD(P)-binding domain"/>
    <property type="match status" value="1"/>
</dbReference>
<dbReference type="eggNOG" id="arCOG01522">
    <property type="taxonomic scope" value="Archaea"/>
</dbReference>
<dbReference type="EMBL" id="CP000559">
    <property type="protein sequence ID" value="ABN07656.1"/>
    <property type="molecule type" value="Genomic_DNA"/>
</dbReference>
<evidence type="ECO:0000313" key="3">
    <source>
        <dbReference type="Proteomes" id="UP000000365"/>
    </source>
</evidence>
<organism evidence="2 3">
    <name type="scientific">Methanocorpusculum labreanum (strain ATCC 43576 / DSM 4855 / Z)</name>
    <dbReference type="NCBI Taxonomy" id="410358"/>
    <lineage>
        <taxon>Archaea</taxon>
        <taxon>Methanobacteriati</taxon>
        <taxon>Methanobacteriota</taxon>
        <taxon>Stenosarchaea group</taxon>
        <taxon>Methanomicrobia</taxon>
        <taxon>Methanomicrobiales</taxon>
        <taxon>Methanocorpusculaceae</taxon>
        <taxon>Methanocorpusculum</taxon>
    </lineage>
</organism>
<gene>
    <name evidence="2" type="ordered locus">Mlab_1492</name>
</gene>
<dbReference type="Gene3D" id="3.50.50.60">
    <property type="entry name" value="FAD/NAD(P)-binding domain"/>
    <property type="match status" value="1"/>
</dbReference>
<dbReference type="NCBIfam" id="NF005560">
    <property type="entry name" value="PRK07233.1"/>
    <property type="match status" value="1"/>
</dbReference>
<accession>A2STK0</accession>
<dbReference type="HOGENOM" id="CLU_051347_0_0_2"/>
<reference evidence="2 3" key="1">
    <citation type="journal article" date="2009" name="Stand. Genomic Sci.">
        <title>Complete genome sequence of Methanocorpusculum labreanum type strain Z.</title>
        <authorList>
            <person name="Anderson I.J."/>
            <person name="Sieprawska-Lupa M."/>
            <person name="Goltsman E."/>
            <person name="Lapidus A."/>
            <person name="Copeland A."/>
            <person name="Glavina Del Rio T."/>
            <person name="Tice H."/>
            <person name="Dalin E."/>
            <person name="Barry K."/>
            <person name="Pitluck S."/>
            <person name="Hauser L."/>
            <person name="Land M."/>
            <person name="Lucas S."/>
            <person name="Richardson P."/>
            <person name="Whitman W.B."/>
            <person name="Kyrpides N.C."/>
        </authorList>
    </citation>
    <scope>NUCLEOTIDE SEQUENCE [LARGE SCALE GENOMIC DNA]</scope>
    <source>
        <strain evidence="3">ATCC 43576 / DSM 4855 / Z</strain>
    </source>
</reference>
<proteinExistence type="predicted"/>
<evidence type="ECO:0000313" key="2">
    <source>
        <dbReference type="EMBL" id="ABN07656.1"/>
    </source>
</evidence>
<dbReference type="GO" id="GO:0016491">
    <property type="term" value="F:oxidoreductase activity"/>
    <property type="evidence" value="ECO:0007669"/>
    <property type="project" value="InterPro"/>
</dbReference>
<protein>
    <submittedName>
        <fullName evidence="2">Amine oxidase</fullName>
    </submittedName>
</protein>
<dbReference type="STRING" id="410358.Mlab_1492"/>
<keyword evidence="3" id="KW-1185">Reference proteome</keyword>
<dbReference type="PANTHER" id="PTHR42923">
    <property type="entry name" value="PROTOPORPHYRINOGEN OXIDASE"/>
    <property type="match status" value="1"/>
</dbReference>
<evidence type="ECO:0000259" key="1">
    <source>
        <dbReference type="Pfam" id="PF01593"/>
    </source>
</evidence>
<sequence length="436" mass="48829">MTSILYDDVCQKLSYHTELSYNAMKIGILGSGLAGLSAALELADKFEVVIFEKNDNPGGCMSSLTYNNTYTLETLYHHCFSGDKNLFSLLDTLGLKSDLIWLKGSTGYYIGGKLHPLTTPLEILRYPCLTLFQKFRLGMFVISSRKIDLRPLDKVTAKEYLFEKVGEDIYNAFFAPLLTSKFGSMKDDVSAAWLMSRIAIRSDRGSEGERLGYLKGGWHKLIDAMIEKLGRMHVEIRLGTPVTTLIREKDKWLINGEDFDAVISTLPPTITNSLLQNADIQLPNLMYQGAACMTLGLTRDPTNGIYWTNMGDPAPYGAVVTHTNFAPFEWYGEHVVYLASYFKGELDSGLKDRMIDDFCRRFSIDVSEISHADLYIDKFAGPVYVTGYKDTIPPADLGKNLYIAGMFSPENYPERSMEGSILAGLNAAKLLEEKNR</sequence>
<dbReference type="InterPro" id="IPR050464">
    <property type="entry name" value="Zeta_carotene_desat/Oxidored"/>
</dbReference>
<feature type="domain" description="Amine oxidase" evidence="1">
    <location>
        <begin position="33"/>
        <end position="429"/>
    </location>
</feature>
<name>A2STK0_METLZ</name>
<dbReference type="PANTHER" id="PTHR42923:SF3">
    <property type="entry name" value="PROTOPORPHYRINOGEN OXIDASE"/>
    <property type="match status" value="1"/>
</dbReference>
<dbReference type="InterPro" id="IPR036188">
    <property type="entry name" value="FAD/NAD-bd_sf"/>
</dbReference>